<feature type="transmembrane region" description="Helical" evidence="1">
    <location>
        <begin position="40"/>
        <end position="60"/>
    </location>
</feature>
<keyword evidence="3" id="KW-1185">Reference proteome</keyword>
<evidence type="ECO:0000256" key="1">
    <source>
        <dbReference type="SAM" id="Phobius"/>
    </source>
</evidence>
<protein>
    <submittedName>
        <fullName evidence="2">Uncharacterized protein</fullName>
    </submittedName>
</protein>
<keyword evidence="1" id="KW-0812">Transmembrane</keyword>
<gene>
    <name evidence="2" type="ORF">BDV28DRAFT_54594</name>
</gene>
<sequence length="89" mass="9900">MDSWIHGSWIMNEKEPYTAEILSLGQASYNPGNPPLIPSLTPLVFFFFFCFFSLHFPFLLPPPPLTPYCLTGSHSALTLSVPIAATNQN</sequence>
<reference evidence="3" key="1">
    <citation type="submission" date="2019-04" db="EMBL/GenBank/DDBJ databases">
        <title>Friends and foes A comparative genomics studyof 23 Aspergillus species from section Flavi.</title>
        <authorList>
            <consortium name="DOE Joint Genome Institute"/>
            <person name="Kjaerbolling I."/>
            <person name="Vesth T."/>
            <person name="Frisvad J.C."/>
            <person name="Nybo J.L."/>
            <person name="Theobald S."/>
            <person name="Kildgaard S."/>
            <person name="Isbrandt T."/>
            <person name="Kuo A."/>
            <person name="Sato A."/>
            <person name="Lyhne E.K."/>
            <person name="Kogle M.E."/>
            <person name="Wiebenga A."/>
            <person name="Kun R.S."/>
            <person name="Lubbers R.J."/>
            <person name="Makela M.R."/>
            <person name="Barry K."/>
            <person name="Chovatia M."/>
            <person name="Clum A."/>
            <person name="Daum C."/>
            <person name="Haridas S."/>
            <person name="He G."/>
            <person name="LaButti K."/>
            <person name="Lipzen A."/>
            <person name="Mondo S."/>
            <person name="Riley R."/>
            <person name="Salamov A."/>
            <person name="Simmons B.A."/>
            <person name="Magnuson J.K."/>
            <person name="Henrissat B."/>
            <person name="Mortensen U.H."/>
            <person name="Larsen T.O."/>
            <person name="Devries R.P."/>
            <person name="Grigoriev I.V."/>
            <person name="Machida M."/>
            <person name="Baker S.E."/>
            <person name="Andersen M.R."/>
        </authorList>
    </citation>
    <scope>NUCLEOTIDE SEQUENCE [LARGE SCALE GENOMIC DNA]</scope>
    <source>
        <strain evidence="3">CBS 553.77</strain>
    </source>
</reference>
<evidence type="ECO:0000313" key="2">
    <source>
        <dbReference type="EMBL" id="KAE8349768.1"/>
    </source>
</evidence>
<accession>A0A5N6YXB3</accession>
<dbReference type="AlphaFoldDB" id="A0A5N6YXB3"/>
<keyword evidence="1" id="KW-0472">Membrane</keyword>
<name>A0A5N6YXB3_9EURO</name>
<organism evidence="2 3">
    <name type="scientific">Aspergillus coremiiformis</name>
    <dbReference type="NCBI Taxonomy" id="138285"/>
    <lineage>
        <taxon>Eukaryota</taxon>
        <taxon>Fungi</taxon>
        <taxon>Dikarya</taxon>
        <taxon>Ascomycota</taxon>
        <taxon>Pezizomycotina</taxon>
        <taxon>Eurotiomycetes</taxon>
        <taxon>Eurotiomycetidae</taxon>
        <taxon>Eurotiales</taxon>
        <taxon>Aspergillaceae</taxon>
        <taxon>Aspergillus</taxon>
        <taxon>Aspergillus subgen. Circumdati</taxon>
    </lineage>
</organism>
<proteinExistence type="predicted"/>
<keyword evidence="1" id="KW-1133">Transmembrane helix</keyword>
<dbReference type="EMBL" id="ML739276">
    <property type="protein sequence ID" value="KAE8349768.1"/>
    <property type="molecule type" value="Genomic_DNA"/>
</dbReference>
<evidence type="ECO:0000313" key="3">
    <source>
        <dbReference type="Proteomes" id="UP000327118"/>
    </source>
</evidence>
<dbReference type="Proteomes" id="UP000327118">
    <property type="component" value="Unassembled WGS sequence"/>
</dbReference>